<name>A0A1G4EZF9_BACMY</name>
<gene>
    <name evidence="1" type="ORF">BWGO95_05836</name>
</gene>
<evidence type="ECO:0000313" key="2">
    <source>
        <dbReference type="Proteomes" id="UP000195696"/>
    </source>
</evidence>
<dbReference type="AlphaFoldDB" id="A0A1G4EZF9"/>
<proteinExistence type="predicted"/>
<sequence length="100" mass="11976">MKIPTIVFKAKNKENRYLCNGPDCGDWSDEFLDTQEITDALHIIKTDFKKPTEEDVQNFYKFMASLPFNNDVEFIKKHYDPVDMEITQEQLEIIRMHDEW</sequence>
<protein>
    <submittedName>
        <fullName evidence="1">Uncharacterized protein</fullName>
    </submittedName>
</protein>
<organism evidence="1 2">
    <name type="scientific">Bacillus mycoides</name>
    <dbReference type="NCBI Taxonomy" id="1405"/>
    <lineage>
        <taxon>Bacteria</taxon>
        <taxon>Bacillati</taxon>
        <taxon>Bacillota</taxon>
        <taxon>Bacilli</taxon>
        <taxon>Bacillales</taxon>
        <taxon>Bacillaceae</taxon>
        <taxon>Bacillus</taxon>
        <taxon>Bacillus cereus group</taxon>
    </lineage>
</organism>
<dbReference type="EMBL" id="FMAK01000082">
    <property type="protein sequence ID" value="SCB71586.1"/>
    <property type="molecule type" value="Genomic_DNA"/>
</dbReference>
<evidence type="ECO:0000313" key="1">
    <source>
        <dbReference type="EMBL" id="SCB71586.1"/>
    </source>
</evidence>
<dbReference type="RefSeq" id="WP_088099820.1">
    <property type="nucleotide sequence ID" value="NZ_CP036026.1"/>
</dbReference>
<accession>A0A1G4EZF9</accession>
<reference evidence="1 2" key="1">
    <citation type="submission" date="2016-08" db="EMBL/GenBank/DDBJ databases">
        <authorList>
            <person name="Seilhamer J.J."/>
        </authorList>
    </citation>
    <scope>NUCLEOTIDE SEQUENCE [LARGE SCALE GENOMIC DNA]</scope>
    <source>
        <strain evidence="1 2">SDA_GO95</strain>
    </source>
</reference>
<dbReference type="Proteomes" id="UP000195696">
    <property type="component" value="Unassembled WGS sequence"/>
</dbReference>